<gene>
    <name evidence="6" type="primary">ytfE</name>
    <name evidence="6" type="ORF">Pla144_31980</name>
</gene>
<protein>
    <submittedName>
        <fullName evidence="6">Iron-sulfur cluster repair protein YtfE</fullName>
    </submittedName>
</protein>
<evidence type="ECO:0000256" key="4">
    <source>
        <dbReference type="ARBA" id="ARBA00023004"/>
    </source>
</evidence>
<organism evidence="6 7">
    <name type="scientific">Bythopirellula polymerisocia</name>
    <dbReference type="NCBI Taxonomy" id="2528003"/>
    <lineage>
        <taxon>Bacteria</taxon>
        <taxon>Pseudomonadati</taxon>
        <taxon>Planctomycetota</taxon>
        <taxon>Planctomycetia</taxon>
        <taxon>Pirellulales</taxon>
        <taxon>Lacipirellulaceae</taxon>
        <taxon>Bythopirellula</taxon>
    </lineage>
</organism>
<evidence type="ECO:0000256" key="1">
    <source>
        <dbReference type="ARBA" id="ARBA00004496"/>
    </source>
</evidence>
<dbReference type="Pfam" id="PF04405">
    <property type="entry name" value="ScdA_N"/>
    <property type="match status" value="1"/>
</dbReference>
<dbReference type="Proteomes" id="UP000318437">
    <property type="component" value="Unassembled WGS sequence"/>
</dbReference>
<dbReference type="EMBL" id="SJPS01000004">
    <property type="protein sequence ID" value="TWU25984.1"/>
    <property type="molecule type" value="Genomic_DNA"/>
</dbReference>
<dbReference type="Pfam" id="PF01814">
    <property type="entry name" value="Hemerythrin"/>
    <property type="match status" value="1"/>
</dbReference>
<proteinExistence type="predicted"/>
<keyword evidence="7" id="KW-1185">Reference proteome</keyword>
<evidence type="ECO:0000259" key="5">
    <source>
        <dbReference type="Pfam" id="PF01814"/>
    </source>
</evidence>
<evidence type="ECO:0000256" key="2">
    <source>
        <dbReference type="ARBA" id="ARBA00022490"/>
    </source>
</evidence>
<dbReference type="GO" id="GO:0046872">
    <property type="term" value="F:metal ion binding"/>
    <property type="evidence" value="ECO:0007669"/>
    <property type="project" value="UniProtKB-KW"/>
</dbReference>
<keyword evidence="4" id="KW-0408">Iron</keyword>
<evidence type="ECO:0000256" key="3">
    <source>
        <dbReference type="ARBA" id="ARBA00022723"/>
    </source>
</evidence>
<dbReference type="GO" id="GO:0005737">
    <property type="term" value="C:cytoplasm"/>
    <property type="evidence" value="ECO:0007669"/>
    <property type="project" value="UniProtKB-SubCell"/>
</dbReference>
<dbReference type="PANTHER" id="PTHR36438:SF1">
    <property type="entry name" value="IRON-SULFUR CLUSTER REPAIR PROTEIN YTFE"/>
    <property type="match status" value="1"/>
</dbReference>
<dbReference type="RefSeq" id="WP_146451539.1">
    <property type="nucleotide sequence ID" value="NZ_SJPS01000004.1"/>
</dbReference>
<name>A0A5C6CQZ6_9BACT</name>
<dbReference type="OrthoDB" id="9797132at2"/>
<feature type="domain" description="Hemerythrin-like" evidence="5">
    <location>
        <begin position="85"/>
        <end position="229"/>
    </location>
</feature>
<keyword evidence="3" id="KW-0479">Metal-binding</keyword>
<dbReference type="NCBIfam" id="TIGR03652">
    <property type="entry name" value="FeS_repair_RIC"/>
    <property type="match status" value="1"/>
</dbReference>
<dbReference type="AlphaFoldDB" id="A0A5C6CQZ6"/>
<comment type="subcellular location">
    <subcellularLocation>
        <location evidence="1">Cytoplasm</location>
    </subcellularLocation>
</comment>
<dbReference type="InterPro" id="IPR019903">
    <property type="entry name" value="RIC_family"/>
</dbReference>
<dbReference type="Gene3D" id="1.20.120.520">
    <property type="entry name" value="nmb1532 protein domain like"/>
    <property type="match status" value="1"/>
</dbReference>
<dbReference type="InterPro" id="IPR012312">
    <property type="entry name" value="Hemerythrin-like"/>
</dbReference>
<reference evidence="6 7" key="1">
    <citation type="submission" date="2019-02" db="EMBL/GenBank/DDBJ databases">
        <title>Deep-cultivation of Planctomycetes and their phenomic and genomic characterization uncovers novel biology.</title>
        <authorList>
            <person name="Wiegand S."/>
            <person name="Jogler M."/>
            <person name="Boedeker C."/>
            <person name="Pinto D."/>
            <person name="Vollmers J."/>
            <person name="Rivas-Marin E."/>
            <person name="Kohn T."/>
            <person name="Peeters S.H."/>
            <person name="Heuer A."/>
            <person name="Rast P."/>
            <person name="Oberbeckmann S."/>
            <person name="Bunk B."/>
            <person name="Jeske O."/>
            <person name="Meyerdierks A."/>
            <person name="Storesund J.E."/>
            <person name="Kallscheuer N."/>
            <person name="Luecker S."/>
            <person name="Lage O.M."/>
            <person name="Pohl T."/>
            <person name="Merkel B.J."/>
            <person name="Hornburger P."/>
            <person name="Mueller R.-W."/>
            <person name="Bruemmer F."/>
            <person name="Labrenz M."/>
            <person name="Spormann A.M."/>
            <person name="Op Den Camp H."/>
            <person name="Overmann J."/>
            <person name="Amann R."/>
            <person name="Jetten M.S.M."/>
            <person name="Mascher T."/>
            <person name="Medema M.H."/>
            <person name="Devos D.P."/>
            <person name="Kaster A.-K."/>
            <person name="Ovreas L."/>
            <person name="Rohde M."/>
            <person name="Galperin M.Y."/>
            <person name="Jogler C."/>
        </authorList>
    </citation>
    <scope>NUCLEOTIDE SEQUENCE [LARGE SCALE GENOMIC DNA]</scope>
    <source>
        <strain evidence="6 7">Pla144</strain>
    </source>
</reference>
<evidence type="ECO:0000313" key="6">
    <source>
        <dbReference type="EMBL" id="TWU25984.1"/>
    </source>
</evidence>
<accession>A0A5C6CQZ6</accession>
<evidence type="ECO:0000313" key="7">
    <source>
        <dbReference type="Proteomes" id="UP000318437"/>
    </source>
</evidence>
<comment type="caution">
    <text evidence="6">The sequence shown here is derived from an EMBL/GenBank/DDBJ whole genome shotgun (WGS) entry which is preliminary data.</text>
</comment>
<dbReference type="PANTHER" id="PTHR36438">
    <property type="entry name" value="IRON-SULFUR CLUSTER REPAIR PROTEIN YTFE"/>
    <property type="match status" value="1"/>
</dbReference>
<keyword evidence="2" id="KW-0963">Cytoplasm</keyword>
<sequence length="241" mass="27176">MAKINLSSSIGSWVAQHPQTSRVFESLEIDYCCGGGKPLEQACLDRKLDPLQVLENIEQAINQFDEPTRDWLTTSLCELCDHIEQTHHAYLKSELPRLSGLIAKVVNAHAASHKELPKLQQVFAELRSELEPHMFKEEQVLFPAIRLLEQSKENPAFPFGTVANPIRMMEQEHDNAGDGLAQIRKLTLEYAAPDGACNTYRAMLDGLRELELNMHQHVHKENNILFPRAICLEESRVGAAS</sequence>